<evidence type="ECO:0000259" key="2">
    <source>
        <dbReference type="Pfam" id="PF00296"/>
    </source>
</evidence>
<dbReference type="STRING" id="42256.RradSPS_2757"/>
<dbReference type="PANTHER" id="PTHR43244">
    <property type="match status" value="1"/>
</dbReference>
<dbReference type="InterPro" id="IPR036661">
    <property type="entry name" value="Luciferase-like_sf"/>
</dbReference>
<evidence type="ECO:0000313" key="5">
    <source>
        <dbReference type="Proteomes" id="UP000025229"/>
    </source>
</evidence>
<dbReference type="RefSeq" id="WP_038683389.1">
    <property type="nucleotide sequence ID" value="NZ_CP007514.1"/>
</dbReference>
<organism evidence="3 5">
    <name type="scientific">Rubrobacter radiotolerans</name>
    <name type="common">Arthrobacter radiotolerans</name>
    <dbReference type="NCBI Taxonomy" id="42256"/>
    <lineage>
        <taxon>Bacteria</taxon>
        <taxon>Bacillati</taxon>
        <taxon>Actinomycetota</taxon>
        <taxon>Rubrobacteria</taxon>
        <taxon>Rubrobacterales</taxon>
        <taxon>Rubrobacteraceae</taxon>
        <taxon>Rubrobacter</taxon>
    </lineage>
</organism>
<keyword evidence="1 4" id="KW-0560">Oxidoreductase</keyword>
<dbReference type="EC" id="1.-.-.-" evidence="4"/>
<dbReference type="OrthoDB" id="180193at2"/>
<reference evidence="3 5" key="1">
    <citation type="submission" date="2014-03" db="EMBL/GenBank/DDBJ databases">
        <title>Complete genome sequence of the Radio-Resistant Rubrobacter radiotolerans RSPS-4.</title>
        <authorList>
            <person name="Egas C.C."/>
            <person name="Barroso C.C."/>
            <person name="Froufe H.J.C."/>
            <person name="Pacheco J.J."/>
            <person name="Albuquerque L.L."/>
            <person name="da Costa M.M.S."/>
        </authorList>
    </citation>
    <scope>NUCLEOTIDE SEQUENCE [LARGE SCALE GENOMIC DNA]</scope>
    <source>
        <strain evidence="3 5">RSPS-4</strain>
    </source>
</reference>
<feature type="domain" description="Luciferase-like" evidence="2">
    <location>
        <begin position="7"/>
        <end position="292"/>
    </location>
</feature>
<dbReference type="InterPro" id="IPR050564">
    <property type="entry name" value="F420-G6PD/mer"/>
</dbReference>
<evidence type="ECO:0000313" key="4">
    <source>
        <dbReference type="EMBL" id="MDX5892679.1"/>
    </source>
</evidence>
<dbReference type="Gene3D" id="3.20.20.30">
    <property type="entry name" value="Luciferase-like domain"/>
    <property type="match status" value="1"/>
</dbReference>
<evidence type="ECO:0000313" key="3">
    <source>
        <dbReference type="EMBL" id="AHY48040.1"/>
    </source>
</evidence>
<gene>
    <name evidence="3" type="ORF">RradSPS_2757</name>
    <name evidence="4" type="ORF">SIL72_01420</name>
</gene>
<dbReference type="Proteomes" id="UP001281130">
    <property type="component" value="Unassembled WGS sequence"/>
</dbReference>
<dbReference type="eggNOG" id="COG2141">
    <property type="taxonomic scope" value="Bacteria"/>
</dbReference>
<dbReference type="KEGG" id="rrd:RradSPS_2757"/>
<dbReference type="PANTHER" id="PTHR43244:SF1">
    <property type="entry name" value="5,10-METHYLENETETRAHYDROMETHANOPTERIN REDUCTASE"/>
    <property type="match status" value="1"/>
</dbReference>
<dbReference type="Pfam" id="PF00296">
    <property type="entry name" value="Bac_luciferase"/>
    <property type="match status" value="1"/>
</dbReference>
<dbReference type="SUPFAM" id="SSF51679">
    <property type="entry name" value="Bacterial luciferase-like"/>
    <property type="match status" value="1"/>
</dbReference>
<evidence type="ECO:0000256" key="1">
    <source>
        <dbReference type="ARBA" id="ARBA00023002"/>
    </source>
</evidence>
<dbReference type="Proteomes" id="UP000025229">
    <property type="component" value="Chromosome"/>
</dbReference>
<dbReference type="EMBL" id="CP007514">
    <property type="protein sequence ID" value="AHY48040.1"/>
    <property type="molecule type" value="Genomic_DNA"/>
</dbReference>
<accession>A0A023X7M9</accession>
<proteinExistence type="predicted"/>
<keyword evidence="5" id="KW-1185">Reference proteome</keyword>
<dbReference type="EMBL" id="JAWXXX010000001">
    <property type="protein sequence ID" value="MDX5892679.1"/>
    <property type="molecule type" value="Genomic_DNA"/>
</dbReference>
<dbReference type="InterPro" id="IPR019945">
    <property type="entry name" value="F420_G6P_DH-rel"/>
</dbReference>
<dbReference type="PATRIC" id="fig|42256.3.peg.2810"/>
<dbReference type="InterPro" id="IPR011251">
    <property type="entry name" value="Luciferase-like_dom"/>
</dbReference>
<sequence>MIEIGYTTMTEQRSPKDLIRDFVAAEEAGFDFSVTSDHFHPWLEEQGHSPNAWAVLGAAAQATETLPLMTYVTCPIMRYHPAVVAQQAATLALLSDGRFRLGLGAGENLNEHVVGAGWPSVEVRHEMFVEAIEIIKLLFNGGYASYRGEYFDLDGAKLFDLPDTPPEIGIAASGRPSTRIAAQLGDFLIATEPKAELIRMFGEEGGEGKYAVGQIPVCWGESVEECKRVAREQFRWAATGWKVQAELPNPVNFDAATTYVREDDIAEMISCGPDPQGIVEAVRPFAEAGFTHVALVQVGQNQKEFCNFYEKELKDALKEL</sequence>
<dbReference type="AlphaFoldDB" id="A0A023X7M9"/>
<dbReference type="NCBIfam" id="TIGR03557">
    <property type="entry name" value="F420_G6P_family"/>
    <property type="match status" value="1"/>
</dbReference>
<protein>
    <submittedName>
        <fullName evidence="3">F420-dependent oxidoreductase, G6PDH family</fullName>
    </submittedName>
    <submittedName>
        <fullName evidence="4">LLM class F420-dependent oxidoreductase</fullName>
        <ecNumber evidence="4">1.-.-.-</ecNumber>
    </submittedName>
</protein>
<dbReference type="HOGENOM" id="CLU_027853_4_0_11"/>
<reference evidence="4" key="2">
    <citation type="submission" date="2023-11" db="EMBL/GenBank/DDBJ databases">
        <title>MicrobeMod: A computational toolkit for identifying prokaryotic methylation and restriction-modification with nanopore sequencing.</title>
        <authorList>
            <person name="Crits-Christoph A."/>
            <person name="Kang S.C."/>
            <person name="Lee H."/>
            <person name="Ostrov N."/>
        </authorList>
    </citation>
    <scope>NUCLEOTIDE SEQUENCE</scope>
    <source>
        <strain evidence="4">ATCC 51242</strain>
    </source>
</reference>
<dbReference type="GO" id="GO:0016705">
    <property type="term" value="F:oxidoreductase activity, acting on paired donors, with incorporation or reduction of molecular oxygen"/>
    <property type="evidence" value="ECO:0007669"/>
    <property type="project" value="InterPro"/>
</dbReference>
<name>A0A023X7M9_RUBRA</name>